<protein>
    <recommendedName>
        <fullName evidence="6">Secreted protein</fullName>
    </recommendedName>
</protein>
<organism evidence="2 5">
    <name type="scientific">Mycobacterium alsense</name>
    <dbReference type="NCBI Taxonomy" id="324058"/>
    <lineage>
        <taxon>Bacteria</taxon>
        <taxon>Bacillati</taxon>
        <taxon>Actinomycetota</taxon>
        <taxon>Actinomycetes</taxon>
        <taxon>Mycobacteriales</taxon>
        <taxon>Mycobacteriaceae</taxon>
        <taxon>Mycobacterium</taxon>
    </lineage>
</organism>
<dbReference type="RefSeq" id="WP_083138175.1">
    <property type="nucleotide sequence ID" value="NZ_JACKVH010000017.1"/>
</dbReference>
<evidence type="ECO:0008006" key="6">
    <source>
        <dbReference type="Google" id="ProtNLM"/>
    </source>
</evidence>
<evidence type="ECO:0000313" key="4">
    <source>
        <dbReference type="Proteomes" id="UP000192319"/>
    </source>
</evidence>
<evidence type="ECO:0000256" key="1">
    <source>
        <dbReference type="SAM" id="SignalP"/>
    </source>
</evidence>
<proteinExistence type="predicted"/>
<reference evidence="2" key="3">
    <citation type="journal article" date="2022" name="BMC Genomics">
        <title>Comparative genome analysis of mycobacteria focusing on tRNA and non-coding RNA.</title>
        <authorList>
            <person name="Behra P.R.K."/>
            <person name="Pettersson B.M.F."/>
            <person name="Ramesh M."/>
            <person name="Das S."/>
            <person name="Dasgupta S."/>
            <person name="Kirsebom L.A."/>
        </authorList>
    </citation>
    <scope>NUCLEOTIDE SEQUENCE</scope>
    <source>
        <strain evidence="2">CCUG 55640</strain>
    </source>
</reference>
<dbReference type="EMBL" id="MVHD01000016">
    <property type="protein sequence ID" value="OQZ90664.1"/>
    <property type="molecule type" value="Genomic_DNA"/>
</dbReference>
<reference evidence="3 4" key="1">
    <citation type="submission" date="2017-02" db="EMBL/GenBank/DDBJ databases">
        <title>The new phylogeny of genus Mycobacterium.</title>
        <authorList>
            <person name="Tortoli E."/>
            <person name="Trovato A."/>
            <person name="Cirillo D.M."/>
        </authorList>
    </citation>
    <scope>NUCLEOTIDE SEQUENCE [LARGE SCALE GENOMIC DNA]</scope>
    <source>
        <strain evidence="3 4">DSM 45230</strain>
    </source>
</reference>
<dbReference type="Proteomes" id="UP001141650">
    <property type="component" value="Unassembled WGS sequence"/>
</dbReference>
<evidence type="ECO:0000313" key="5">
    <source>
        <dbReference type="Proteomes" id="UP001141650"/>
    </source>
</evidence>
<gene>
    <name evidence="3" type="ORF">BST11_11985</name>
    <name evidence="2" type="ORF">H7K38_22030</name>
</gene>
<accession>A0AA42C0A8</accession>
<keyword evidence="4" id="KW-1185">Reference proteome</keyword>
<dbReference type="EMBL" id="JACKVH010000017">
    <property type="protein sequence ID" value="MCV7381311.1"/>
    <property type="molecule type" value="Genomic_DNA"/>
</dbReference>
<feature type="chain" id="PRO_5041390861" description="Secreted protein" evidence="1">
    <location>
        <begin position="29"/>
        <end position="225"/>
    </location>
</feature>
<comment type="caution">
    <text evidence="2">The sequence shown here is derived from an EMBL/GenBank/DDBJ whole genome shotgun (WGS) entry which is preliminary data.</text>
</comment>
<evidence type="ECO:0000313" key="3">
    <source>
        <dbReference type="EMBL" id="OQZ90664.1"/>
    </source>
</evidence>
<sequence>MNVVSRIVLLPIVVTTAAAVSLHGPARADPPPTQVITVVAVGPGGQPINGYREATGPGNVGEAGDCSTASPSAVADDVYYCSPSAAGANACWPSTPGSLLCVDNPWTMSMHRVLYDGPLPPVRANANPDPFALTLDDGTRCLFRNGGAWGGRADGYVGVYGCGDSPGAHPAVLSLPDAAPGTCIDRSSAVWTVKVGQLGRPDAVFPPPQTRTVTAAWLAGGKAGQ</sequence>
<reference evidence="2" key="2">
    <citation type="submission" date="2020-07" db="EMBL/GenBank/DDBJ databases">
        <authorList>
            <person name="Pettersson B.M.F."/>
            <person name="Behra P.R.K."/>
            <person name="Ramesh M."/>
            <person name="Das S."/>
            <person name="Dasgupta S."/>
            <person name="Kirsebom L.A."/>
        </authorList>
    </citation>
    <scope>NUCLEOTIDE SEQUENCE</scope>
    <source>
        <strain evidence="2">CCUG 55640</strain>
    </source>
</reference>
<evidence type="ECO:0000313" key="2">
    <source>
        <dbReference type="EMBL" id="MCV7381311.1"/>
    </source>
</evidence>
<feature type="signal peptide" evidence="1">
    <location>
        <begin position="1"/>
        <end position="28"/>
    </location>
</feature>
<keyword evidence="1" id="KW-0732">Signal</keyword>
<dbReference type="AlphaFoldDB" id="A0AA42C0A8"/>
<dbReference type="Proteomes" id="UP000192319">
    <property type="component" value="Unassembled WGS sequence"/>
</dbReference>
<name>A0AA42C0A8_9MYCO</name>